<accession>A0A2P2MXD3</accession>
<dbReference type="AlphaFoldDB" id="A0A2P2MXD3"/>
<proteinExistence type="predicted"/>
<evidence type="ECO:0000313" key="1">
    <source>
        <dbReference type="EMBL" id="MBX34884.1"/>
    </source>
</evidence>
<sequence>MSSTSAFRPNQCAMSHGLIDSVQLT</sequence>
<protein>
    <submittedName>
        <fullName evidence="1">Uncharacterized protein</fullName>
    </submittedName>
</protein>
<organism evidence="1">
    <name type="scientific">Rhizophora mucronata</name>
    <name type="common">Asiatic mangrove</name>
    <dbReference type="NCBI Taxonomy" id="61149"/>
    <lineage>
        <taxon>Eukaryota</taxon>
        <taxon>Viridiplantae</taxon>
        <taxon>Streptophyta</taxon>
        <taxon>Embryophyta</taxon>
        <taxon>Tracheophyta</taxon>
        <taxon>Spermatophyta</taxon>
        <taxon>Magnoliopsida</taxon>
        <taxon>eudicotyledons</taxon>
        <taxon>Gunneridae</taxon>
        <taxon>Pentapetalae</taxon>
        <taxon>rosids</taxon>
        <taxon>fabids</taxon>
        <taxon>Malpighiales</taxon>
        <taxon>Rhizophoraceae</taxon>
        <taxon>Rhizophora</taxon>
    </lineage>
</organism>
<name>A0A2P2MXD3_RHIMU</name>
<dbReference type="EMBL" id="GGEC01054400">
    <property type="protein sequence ID" value="MBX34884.1"/>
    <property type="molecule type" value="Transcribed_RNA"/>
</dbReference>
<reference evidence="1" key="1">
    <citation type="submission" date="2018-02" db="EMBL/GenBank/DDBJ databases">
        <title>Rhizophora mucronata_Transcriptome.</title>
        <authorList>
            <person name="Meera S.P."/>
            <person name="Sreeshan A."/>
            <person name="Augustine A."/>
        </authorList>
    </citation>
    <scope>NUCLEOTIDE SEQUENCE</scope>
    <source>
        <tissue evidence="1">Leaf</tissue>
    </source>
</reference>